<evidence type="ECO:0000256" key="5">
    <source>
        <dbReference type="SAM" id="MobiDB-lite"/>
    </source>
</evidence>
<evidence type="ECO:0000256" key="3">
    <source>
        <dbReference type="ARBA" id="ARBA00023006"/>
    </source>
</evidence>
<dbReference type="GO" id="GO:1990316">
    <property type="term" value="C:Atg1/ULK1 kinase complex"/>
    <property type="evidence" value="ECO:0007669"/>
    <property type="project" value="InterPro"/>
</dbReference>
<dbReference type="GO" id="GO:0005829">
    <property type="term" value="C:cytosol"/>
    <property type="evidence" value="ECO:0007669"/>
    <property type="project" value="TreeGrafter"/>
</dbReference>
<feature type="compositionally biased region" description="Basic and acidic residues" evidence="5">
    <location>
        <begin position="120"/>
        <end position="132"/>
    </location>
</feature>
<comment type="similarity">
    <text evidence="1 4">Belongs to the ATG13 family. Fungi subfamily.</text>
</comment>
<dbReference type="InterPro" id="IPR036570">
    <property type="entry name" value="HORMA_dom_sf"/>
</dbReference>
<evidence type="ECO:0000313" key="7">
    <source>
        <dbReference type="EMBL" id="GMM51341.1"/>
    </source>
</evidence>
<dbReference type="Proteomes" id="UP001362899">
    <property type="component" value="Unassembled WGS sequence"/>
</dbReference>
<sequence length="521" mass="58457">MKDDKQLRLTQNYFTKTALVIANARLIPEDLPSSQRSTNRWFNLELASVDSLQEKLKPWRSSTEGELPPPMVIECFLDSSKLTPSQRIVLPGSSLETSQEIVLERWVVQCELPDELEDQLTSKESKDDDFSRQSKPSSPELPVVYKRGISSMRSLYTMARLLPAWSLRQRLVKQRLSHIPLKIGIRINQGSLLDMSSNGLDLSDQLQGDSYSISRLSIEPIDTPVGKLTLSASFRNEVEFQVVDKNRREESIADQLLDFSLKPTTSAGTTYSLQTNHSSSSKIASGKQMQTQQPHHHQHKETTPTPPMHKPVLVFTKPFNDVVPRSLPSDVSLSSRISARRSSSNAQMREAQLRGMQSSHRLSTLSNASNQSNLSSASITSTQSHHSHAPGTSPNSYSPRDAIHMQNQNQNQIQNQNLNQNQNPAAVQAELSDFVSYLNETQIRVSSSLSISTPTSANNSNPIDRLDKFKKMQSSNFELSNTITRNARRRSSDLRSRLGFYNDAEETVDRTIVNGLTKVDR</sequence>
<evidence type="ECO:0000313" key="8">
    <source>
        <dbReference type="Proteomes" id="UP001362899"/>
    </source>
</evidence>
<dbReference type="GO" id="GO:0000423">
    <property type="term" value="P:mitophagy"/>
    <property type="evidence" value="ECO:0007669"/>
    <property type="project" value="TreeGrafter"/>
</dbReference>
<evidence type="ECO:0000256" key="1">
    <source>
        <dbReference type="ARBA" id="ARBA00005246"/>
    </source>
</evidence>
<feature type="compositionally biased region" description="Low complexity" evidence="5">
    <location>
        <begin position="362"/>
        <end position="384"/>
    </location>
</feature>
<dbReference type="EMBL" id="BTGC01000005">
    <property type="protein sequence ID" value="GMM51341.1"/>
    <property type="molecule type" value="Genomic_DNA"/>
</dbReference>
<dbReference type="AlphaFoldDB" id="A0AAV5RL41"/>
<proteinExistence type="inferred from homology"/>
<feature type="region of interest" description="Disordered" evidence="5">
    <location>
        <begin position="120"/>
        <end position="141"/>
    </location>
</feature>
<feature type="region of interest" description="Disordered" evidence="5">
    <location>
        <begin position="271"/>
        <end position="312"/>
    </location>
</feature>
<organism evidence="7 8">
    <name type="scientific">Starmerella bacillaris</name>
    <name type="common">Yeast</name>
    <name type="synonym">Candida zemplinina</name>
    <dbReference type="NCBI Taxonomy" id="1247836"/>
    <lineage>
        <taxon>Eukaryota</taxon>
        <taxon>Fungi</taxon>
        <taxon>Dikarya</taxon>
        <taxon>Ascomycota</taxon>
        <taxon>Saccharomycotina</taxon>
        <taxon>Dipodascomycetes</taxon>
        <taxon>Dipodascales</taxon>
        <taxon>Trichomonascaceae</taxon>
        <taxon>Starmerella</taxon>
    </lineage>
</organism>
<evidence type="ECO:0000256" key="4">
    <source>
        <dbReference type="RuleBase" id="RU361214"/>
    </source>
</evidence>
<feature type="compositionally biased region" description="Low complexity" evidence="5">
    <location>
        <begin position="332"/>
        <end position="344"/>
    </location>
</feature>
<evidence type="ECO:0000256" key="2">
    <source>
        <dbReference type="ARBA" id="ARBA00013801"/>
    </source>
</evidence>
<evidence type="ECO:0000259" key="6">
    <source>
        <dbReference type="Pfam" id="PF10033"/>
    </source>
</evidence>
<dbReference type="PANTHER" id="PTHR13430:SF4">
    <property type="entry name" value="AUTOPHAGY-RELATED PROTEIN 13"/>
    <property type="match status" value="1"/>
</dbReference>
<dbReference type="GO" id="GO:0034497">
    <property type="term" value="P:protein localization to phagophore assembly site"/>
    <property type="evidence" value="ECO:0007669"/>
    <property type="project" value="TreeGrafter"/>
</dbReference>
<dbReference type="GO" id="GO:0034727">
    <property type="term" value="P:piecemeal microautophagy of the nucleus"/>
    <property type="evidence" value="ECO:0007669"/>
    <property type="project" value="TreeGrafter"/>
</dbReference>
<dbReference type="GO" id="GO:0000407">
    <property type="term" value="C:phagophore assembly site"/>
    <property type="evidence" value="ECO:0007669"/>
    <property type="project" value="TreeGrafter"/>
</dbReference>
<dbReference type="Gene3D" id="3.30.900.10">
    <property type="entry name" value="HORMA domain"/>
    <property type="match status" value="1"/>
</dbReference>
<comment type="caution">
    <text evidence="7">The sequence shown here is derived from an EMBL/GenBank/DDBJ whole genome shotgun (WGS) entry which is preliminary data.</text>
</comment>
<dbReference type="InterPro" id="IPR018731">
    <property type="entry name" value="Atg13_N"/>
</dbReference>
<reference evidence="7 8" key="1">
    <citation type="journal article" date="2023" name="Elife">
        <title>Identification of key yeast species and microbe-microbe interactions impacting larval growth of Drosophila in the wild.</title>
        <authorList>
            <person name="Mure A."/>
            <person name="Sugiura Y."/>
            <person name="Maeda R."/>
            <person name="Honda K."/>
            <person name="Sakurai N."/>
            <person name="Takahashi Y."/>
            <person name="Watada M."/>
            <person name="Katoh T."/>
            <person name="Gotoh A."/>
            <person name="Gotoh Y."/>
            <person name="Taniguchi I."/>
            <person name="Nakamura K."/>
            <person name="Hayashi T."/>
            <person name="Katayama T."/>
            <person name="Uemura T."/>
            <person name="Hattori Y."/>
        </authorList>
    </citation>
    <scope>NUCLEOTIDE SEQUENCE [LARGE SCALE GENOMIC DNA]</scope>
    <source>
        <strain evidence="7 8">SB-73</strain>
    </source>
</reference>
<feature type="domain" description="Autophagy-related protein 13 N-terminal" evidence="6">
    <location>
        <begin position="11"/>
        <end position="240"/>
    </location>
</feature>
<dbReference type="Pfam" id="PF10033">
    <property type="entry name" value="ATG13"/>
    <property type="match status" value="1"/>
</dbReference>
<name>A0AAV5RL41_STABA</name>
<accession>A0AAV5RL41</accession>
<dbReference type="PANTHER" id="PTHR13430">
    <property type="match status" value="1"/>
</dbReference>
<feature type="compositionally biased region" description="Polar residues" evidence="5">
    <location>
        <begin position="271"/>
        <end position="289"/>
    </location>
</feature>
<keyword evidence="8" id="KW-1185">Reference proteome</keyword>
<gene>
    <name evidence="7" type="ORF">DASB73_022990</name>
</gene>
<protein>
    <recommendedName>
        <fullName evidence="2 4">Autophagy-related protein 13</fullName>
    </recommendedName>
</protein>
<dbReference type="InterPro" id="IPR040182">
    <property type="entry name" value="ATG13"/>
</dbReference>
<keyword evidence="3 4" id="KW-0072">Autophagy</keyword>
<feature type="region of interest" description="Disordered" evidence="5">
    <location>
        <begin position="326"/>
        <end position="402"/>
    </location>
</feature>